<accession>A0A444VZB0</accession>
<evidence type="ECO:0000313" key="8">
    <source>
        <dbReference type="EMBL" id="RYJ38927.1"/>
    </source>
</evidence>
<dbReference type="GO" id="GO:0009279">
    <property type="term" value="C:cell outer membrane"/>
    <property type="evidence" value="ECO:0007669"/>
    <property type="project" value="UniProtKB-SubCell"/>
</dbReference>
<dbReference type="EMBL" id="JUIV01000006">
    <property type="protein sequence ID" value="RYJ38927.1"/>
    <property type="molecule type" value="Genomic_DNA"/>
</dbReference>
<evidence type="ECO:0000256" key="4">
    <source>
        <dbReference type="ARBA" id="ARBA00023136"/>
    </source>
</evidence>
<dbReference type="InterPro" id="IPR033985">
    <property type="entry name" value="SusD-like_N"/>
</dbReference>
<evidence type="ECO:0000256" key="3">
    <source>
        <dbReference type="ARBA" id="ARBA00022729"/>
    </source>
</evidence>
<dbReference type="RefSeq" id="WP_242502533.1">
    <property type="nucleotide sequence ID" value="NZ_JUIV01000006.1"/>
</dbReference>
<keyword evidence="5" id="KW-0998">Cell outer membrane</keyword>
<sequence>MKKIVTNLFTRDSRISMNKLVLSLAFLIISCDSFLDIDLPENQLTKESVFEDNQTADAALTSIYSKMRDTGILTGSGVGISFQLGCYGDELTWFGNPLSTTENFYTNNLLPSTSSVNDYWKAAYSNIYAANAVLEGSRSSVSLSTANKQKLEGEALFIRALLHFYLVNLYGDIPYVTTTEYKINTVVSKLPVKEIYQLIQTDLQLAAVNLNTAELSSTRVRPSKFTVRALLSRVYLYSGLWAEAADSASAVLNESGTFSLENIDSAFLKESKETIWQLQPSASGKNTDEAVAFIFASGPPRTVCLNNILVNSFSSDDLRKKHWMGSVSSGASKWYFAYKYKKNSTTASSVEYSIVMRLAEQYLIRAEARAKQGDIIGAREDLNKIRNRAGLTSTDISTKEELLQAVAEERRHELFTEYAHRFFDLKRSGDINTILSAQKPGWNTTDILFPLPQTELELNPNLLPQNEGY</sequence>
<name>A0A444VZB0_9FLAO</name>
<keyword evidence="3" id="KW-0732">Signal</keyword>
<dbReference type="Pfam" id="PF07980">
    <property type="entry name" value="SusD_RagB"/>
    <property type="match status" value="1"/>
</dbReference>
<evidence type="ECO:0000259" key="7">
    <source>
        <dbReference type="Pfam" id="PF14322"/>
    </source>
</evidence>
<dbReference type="AlphaFoldDB" id="A0A444VZB0"/>
<comment type="similarity">
    <text evidence="2">Belongs to the SusD family.</text>
</comment>
<comment type="subcellular location">
    <subcellularLocation>
        <location evidence="1">Cell outer membrane</location>
    </subcellularLocation>
</comment>
<dbReference type="Pfam" id="PF14322">
    <property type="entry name" value="SusD-like_3"/>
    <property type="match status" value="1"/>
</dbReference>
<organism evidence="8 9">
    <name type="scientific">Flavobacterium anhuiense</name>
    <dbReference type="NCBI Taxonomy" id="459526"/>
    <lineage>
        <taxon>Bacteria</taxon>
        <taxon>Pseudomonadati</taxon>
        <taxon>Bacteroidota</taxon>
        <taxon>Flavobacteriia</taxon>
        <taxon>Flavobacteriales</taxon>
        <taxon>Flavobacteriaceae</taxon>
        <taxon>Flavobacterium</taxon>
    </lineage>
</organism>
<dbReference type="PROSITE" id="PS51257">
    <property type="entry name" value="PROKAR_LIPOPROTEIN"/>
    <property type="match status" value="1"/>
</dbReference>
<feature type="domain" description="SusD-like N-terminal" evidence="7">
    <location>
        <begin position="106"/>
        <end position="236"/>
    </location>
</feature>
<evidence type="ECO:0000313" key="9">
    <source>
        <dbReference type="Proteomes" id="UP000290433"/>
    </source>
</evidence>
<dbReference type="Proteomes" id="UP000290433">
    <property type="component" value="Unassembled WGS sequence"/>
</dbReference>
<dbReference type="SUPFAM" id="SSF48452">
    <property type="entry name" value="TPR-like"/>
    <property type="match status" value="1"/>
</dbReference>
<keyword evidence="4" id="KW-0472">Membrane</keyword>
<gene>
    <name evidence="8" type="ORF">NU08_2152</name>
</gene>
<reference evidence="8 9" key="1">
    <citation type="submission" date="2014-12" db="EMBL/GenBank/DDBJ databases">
        <title>Genome sequence of Flavobacterium anhuiense RCM74.</title>
        <authorList>
            <person name="Kim J.F."/>
            <person name="Song J.Y."/>
            <person name="Kwak M.-J."/>
            <person name="Lee S.-W."/>
        </authorList>
    </citation>
    <scope>NUCLEOTIDE SEQUENCE [LARGE SCALE GENOMIC DNA]</scope>
    <source>
        <strain evidence="8 9">RCM74</strain>
    </source>
</reference>
<dbReference type="InterPro" id="IPR012944">
    <property type="entry name" value="SusD_RagB_dom"/>
</dbReference>
<comment type="caution">
    <text evidence="8">The sequence shown here is derived from an EMBL/GenBank/DDBJ whole genome shotgun (WGS) entry which is preliminary data.</text>
</comment>
<dbReference type="Gene3D" id="1.25.40.390">
    <property type="match status" value="1"/>
</dbReference>
<evidence type="ECO:0000256" key="1">
    <source>
        <dbReference type="ARBA" id="ARBA00004442"/>
    </source>
</evidence>
<feature type="domain" description="RagB/SusD" evidence="6">
    <location>
        <begin position="334"/>
        <end position="469"/>
    </location>
</feature>
<evidence type="ECO:0000256" key="5">
    <source>
        <dbReference type="ARBA" id="ARBA00023237"/>
    </source>
</evidence>
<dbReference type="CDD" id="cd08977">
    <property type="entry name" value="SusD"/>
    <property type="match status" value="1"/>
</dbReference>
<protein>
    <submittedName>
        <fullName evidence="8">RagB/SusD domain protein</fullName>
    </submittedName>
</protein>
<evidence type="ECO:0000256" key="2">
    <source>
        <dbReference type="ARBA" id="ARBA00006275"/>
    </source>
</evidence>
<proteinExistence type="inferred from homology"/>
<evidence type="ECO:0000259" key="6">
    <source>
        <dbReference type="Pfam" id="PF07980"/>
    </source>
</evidence>
<dbReference type="InterPro" id="IPR011990">
    <property type="entry name" value="TPR-like_helical_dom_sf"/>
</dbReference>